<evidence type="ECO:0000256" key="5">
    <source>
        <dbReference type="ARBA" id="ARBA00023136"/>
    </source>
</evidence>
<dbReference type="NCBIfam" id="TIGR01932">
    <property type="entry name" value="hflC"/>
    <property type="match status" value="1"/>
</dbReference>
<dbReference type="EMBL" id="UINC01097229">
    <property type="protein sequence ID" value="SVC54768.1"/>
    <property type="molecule type" value="Genomic_DNA"/>
</dbReference>
<comment type="similarity">
    <text evidence="2">Belongs to the band 7/mec-2 family. HflC subfamily.</text>
</comment>
<proteinExistence type="inferred from homology"/>
<keyword evidence="4" id="KW-1133">Transmembrane helix</keyword>
<sequence length="319" mass="35906">EMKILVVLGGLALVALIVVAQSLYVVDVTEQVLITRFGDPQTVTTTPGIYLKAPFVDTALSFDKRVLRIDAPAVSMPDIDKQNMTIDSYARYRIIDPLQFFKTLQTENTARTRLGDIVTSSLRDEIARSSRTQIIGAERVLDANGVPVIDEDGLPIIEASESRSELLENVFEASKARVEEGQFGVEMIDVRMKRADFSDRVQDAIYNRMRAERNRIATRFRSEGEEEDLKIRAQANKQREIILAEAERTGNEVRGRGEAEAIRILADALNEDPEFFAFRRSLESYQKFLNQQTTVILSSDADLFKFLQEPPGQQGSAKQ</sequence>
<dbReference type="InterPro" id="IPR010200">
    <property type="entry name" value="HflC"/>
</dbReference>
<dbReference type="InterPro" id="IPR036013">
    <property type="entry name" value="Band_7/SPFH_dom_sf"/>
</dbReference>
<dbReference type="InterPro" id="IPR001107">
    <property type="entry name" value="Band_7"/>
</dbReference>
<protein>
    <recommendedName>
        <fullName evidence="6">Band 7 domain-containing protein</fullName>
    </recommendedName>
</protein>
<gene>
    <name evidence="7" type="ORF">METZ01_LOCUS307622</name>
</gene>
<evidence type="ECO:0000256" key="4">
    <source>
        <dbReference type="ARBA" id="ARBA00022989"/>
    </source>
</evidence>
<evidence type="ECO:0000256" key="3">
    <source>
        <dbReference type="ARBA" id="ARBA00022692"/>
    </source>
</evidence>
<name>A0A382N2F7_9ZZZZ</name>
<dbReference type="AlphaFoldDB" id="A0A382N2F7"/>
<accession>A0A382N2F7</accession>
<dbReference type="PANTHER" id="PTHR42911:SF1">
    <property type="entry name" value="MODULATOR OF FTSH PROTEASE HFLC"/>
    <property type="match status" value="1"/>
</dbReference>
<keyword evidence="5" id="KW-0472">Membrane</keyword>
<dbReference type="GO" id="GO:0016020">
    <property type="term" value="C:membrane"/>
    <property type="evidence" value="ECO:0007669"/>
    <property type="project" value="UniProtKB-SubCell"/>
</dbReference>
<organism evidence="7">
    <name type="scientific">marine metagenome</name>
    <dbReference type="NCBI Taxonomy" id="408172"/>
    <lineage>
        <taxon>unclassified sequences</taxon>
        <taxon>metagenomes</taxon>
        <taxon>ecological metagenomes</taxon>
    </lineage>
</organism>
<dbReference type="SMART" id="SM00244">
    <property type="entry name" value="PHB"/>
    <property type="match status" value="1"/>
</dbReference>
<dbReference type="SUPFAM" id="SSF117892">
    <property type="entry name" value="Band 7/SPFH domain"/>
    <property type="match status" value="1"/>
</dbReference>
<dbReference type="Gene3D" id="3.30.479.30">
    <property type="entry name" value="Band 7 domain"/>
    <property type="match status" value="1"/>
</dbReference>
<dbReference type="PANTHER" id="PTHR42911">
    <property type="entry name" value="MODULATOR OF FTSH PROTEASE HFLC"/>
    <property type="match status" value="1"/>
</dbReference>
<evidence type="ECO:0000259" key="6">
    <source>
        <dbReference type="SMART" id="SM00244"/>
    </source>
</evidence>
<comment type="subcellular location">
    <subcellularLocation>
        <location evidence="1">Membrane</location>
    </subcellularLocation>
</comment>
<feature type="non-terminal residue" evidence="7">
    <location>
        <position position="1"/>
    </location>
</feature>
<dbReference type="PIRSF" id="PIRSF005651">
    <property type="entry name" value="HflC"/>
    <property type="match status" value="1"/>
</dbReference>
<feature type="domain" description="Band 7" evidence="6">
    <location>
        <begin position="21"/>
        <end position="209"/>
    </location>
</feature>
<reference evidence="7" key="1">
    <citation type="submission" date="2018-05" db="EMBL/GenBank/DDBJ databases">
        <authorList>
            <person name="Lanie J.A."/>
            <person name="Ng W.-L."/>
            <person name="Kazmierczak K.M."/>
            <person name="Andrzejewski T.M."/>
            <person name="Davidsen T.M."/>
            <person name="Wayne K.J."/>
            <person name="Tettelin H."/>
            <person name="Glass J.I."/>
            <person name="Rusch D."/>
            <person name="Podicherti R."/>
            <person name="Tsui H.-C.T."/>
            <person name="Winkler M.E."/>
        </authorList>
    </citation>
    <scope>NUCLEOTIDE SEQUENCE</scope>
</reference>
<evidence type="ECO:0000256" key="2">
    <source>
        <dbReference type="ARBA" id="ARBA00007862"/>
    </source>
</evidence>
<dbReference type="CDD" id="cd03405">
    <property type="entry name" value="SPFH_HflC"/>
    <property type="match status" value="1"/>
</dbReference>
<evidence type="ECO:0000256" key="1">
    <source>
        <dbReference type="ARBA" id="ARBA00004370"/>
    </source>
</evidence>
<dbReference type="Pfam" id="PF01145">
    <property type="entry name" value="Band_7"/>
    <property type="match status" value="1"/>
</dbReference>
<keyword evidence="3" id="KW-0812">Transmembrane</keyword>
<evidence type="ECO:0000313" key="7">
    <source>
        <dbReference type="EMBL" id="SVC54768.1"/>
    </source>
</evidence>